<dbReference type="Proteomes" id="UP000039324">
    <property type="component" value="Unassembled WGS sequence"/>
</dbReference>
<feature type="compositionally biased region" description="Low complexity" evidence="1">
    <location>
        <begin position="43"/>
        <end position="52"/>
    </location>
</feature>
<dbReference type="STRING" id="37360.A0A0G4IX61"/>
<organism evidence="3 4">
    <name type="scientific">Plasmodiophora brassicae</name>
    <name type="common">Clubroot disease agent</name>
    <dbReference type="NCBI Taxonomy" id="37360"/>
    <lineage>
        <taxon>Eukaryota</taxon>
        <taxon>Sar</taxon>
        <taxon>Rhizaria</taxon>
        <taxon>Endomyxa</taxon>
        <taxon>Phytomyxea</taxon>
        <taxon>Plasmodiophorida</taxon>
        <taxon>Plasmodiophoridae</taxon>
        <taxon>Plasmodiophora</taxon>
    </lineage>
</organism>
<evidence type="ECO:0000256" key="1">
    <source>
        <dbReference type="SAM" id="MobiDB-lite"/>
    </source>
</evidence>
<feature type="region of interest" description="Disordered" evidence="1">
    <location>
        <begin position="1"/>
        <end position="67"/>
    </location>
</feature>
<dbReference type="AlphaFoldDB" id="A0A0G4IX61"/>
<proteinExistence type="predicted"/>
<evidence type="ECO:0000259" key="2">
    <source>
        <dbReference type="Pfam" id="PF23741"/>
    </source>
</evidence>
<dbReference type="InterPro" id="IPR055588">
    <property type="entry name" value="DUF7164"/>
</dbReference>
<accession>A0A0G4IX61</accession>
<dbReference type="OrthoDB" id="76786at2759"/>
<name>A0A0G4IX61_PLABS</name>
<protein>
    <recommendedName>
        <fullName evidence="2">DUF7164 domain-containing protein</fullName>
    </recommendedName>
</protein>
<sequence>MVIADGAASTSTLDAVRRPEDIGVGNGTRTPPMASLSPDDGPDTPTATTGGDLQAGNDPGSPAPVELRSEPAVAADAVAVIAYVPDGSKFLSEVHHMLHGSWARCTAPLQLDPDSRPTDLVLFSHRDAVAHLPGDCVVVDPKTFTSGVQVSTLERRRHRCVVVEQTPNGTDYWGQASYEYMRSLVYVHDGRYRRLLLSYSKLLRTDLDVFLTPSFFTWRPTRFVTGRGAYSTMWYTQARLVGIAEKLGLRHRRAFCVGSTWFGDSKTVIALTNLTEHVARHFLDNEFGPDEEIVWPKWWRGVTSMYAGELAVNHLLDDDEHDSNPSQIDADSTSKDPTAGVYHIHCWQGITFPRYFSKTVFFYEQRYTKEAYPQSSLDPDVIRDYCMLVALYG</sequence>
<dbReference type="Pfam" id="PF23741">
    <property type="entry name" value="DUF7164"/>
    <property type="match status" value="1"/>
</dbReference>
<gene>
    <name evidence="3" type="ORF">PBRA_007354</name>
</gene>
<dbReference type="EMBL" id="CDSF01000092">
    <property type="protein sequence ID" value="CEO99621.1"/>
    <property type="molecule type" value="Genomic_DNA"/>
</dbReference>
<evidence type="ECO:0000313" key="4">
    <source>
        <dbReference type="Proteomes" id="UP000039324"/>
    </source>
</evidence>
<feature type="domain" description="DUF7164" evidence="2">
    <location>
        <begin position="76"/>
        <end position="367"/>
    </location>
</feature>
<reference evidence="3 4" key="1">
    <citation type="submission" date="2015-02" db="EMBL/GenBank/DDBJ databases">
        <authorList>
            <person name="Chooi Y.-H."/>
        </authorList>
    </citation>
    <scope>NUCLEOTIDE SEQUENCE [LARGE SCALE GENOMIC DNA]</scope>
    <source>
        <strain evidence="3">E3</strain>
    </source>
</reference>
<evidence type="ECO:0000313" key="3">
    <source>
        <dbReference type="EMBL" id="CEO99621.1"/>
    </source>
</evidence>
<keyword evidence="4" id="KW-1185">Reference proteome</keyword>